<organism evidence="1 2">
    <name type="scientific">Achromobacter insuavis AXX-A</name>
    <dbReference type="NCBI Taxonomy" id="1003200"/>
    <lineage>
        <taxon>Bacteria</taxon>
        <taxon>Pseudomonadati</taxon>
        <taxon>Pseudomonadota</taxon>
        <taxon>Betaproteobacteria</taxon>
        <taxon>Burkholderiales</taxon>
        <taxon>Alcaligenaceae</taxon>
        <taxon>Achromobacter</taxon>
    </lineage>
</organism>
<dbReference type="Proteomes" id="UP000004853">
    <property type="component" value="Unassembled WGS sequence"/>
</dbReference>
<dbReference type="AlphaFoldDB" id="F7T5I8"/>
<comment type="caution">
    <text evidence="1">The sequence shown here is derived from an EMBL/GenBank/DDBJ whole genome shotgun (WGS) entry which is preliminary data.</text>
</comment>
<evidence type="ECO:0000313" key="2">
    <source>
        <dbReference type="Proteomes" id="UP000004853"/>
    </source>
</evidence>
<proteinExistence type="predicted"/>
<sequence length="65" mass="7057">MQHRLVEDAFGPLEVVGQVPVRQFDGWLGRLGGLAVRDGGRGARWRWENRGVRLQGADGSGQDGG</sequence>
<protein>
    <submittedName>
        <fullName evidence="1">Uncharacterized protein</fullName>
    </submittedName>
</protein>
<name>F7T5I8_9BURK</name>
<accession>F7T5I8</accession>
<reference evidence="1 2" key="1">
    <citation type="submission" date="2011-06" db="EMBL/GenBank/DDBJ databases">
        <authorList>
            <person name="Bador J."/>
            <person name="Amoureux L."/>
            <person name="Neuwirth C."/>
        </authorList>
    </citation>
    <scope>NUCLEOTIDE SEQUENCE [LARGE SCALE GENOMIC DNA]</scope>
    <source>
        <strain evidence="1 2">AXX-A</strain>
    </source>
</reference>
<gene>
    <name evidence="1" type="ORF">AXXA_21068</name>
</gene>
<dbReference type="EMBL" id="AFRQ01000084">
    <property type="protein sequence ID" value="EGP44419.1"/>
    <property type="molecule type" value="Genomic_DNA"/>
</dbReference>
<dbReference type="HOGENOM" id="CLU_2839615_0_0_4"/>
<evidence type="ECO:0000313" key="1">
    <source>
        <dbReference type="EMBL" id="EGP44419.1"/>
    </source>
</evidence>